<dbReference type="OrthoDB" id="423343at2759"/>
<keyword evidence="1" id="KW-0677">Repeat</keyword>
<evidence type="ECO:0008006" key="4">
    <source>
        <dbReference type="Google" id="ProtNLM"/>
    </source>
</evidence>
<dbReference type="Gene3D" id="2.20.110.10">
    <property type="entry name" value="Histone H3 K4-specific methyltransferase SET7/9 N-terminal domain"/>
    <property type="match status" value="5"/>
</dbReference>
<dbReference type="PANTHER" id="PTHR43215:SF14">
    <property type="entry name" value="RADIAL SPOKE HEAD 1 HOMOLOG"/>
    <property type="match status" value="1"/>
</dbReference>
<sequence>MGTTCACFREHTSDELIIINKEACFIKSLENSELIVDINPLTEQTSDTYLKSIIKLQCVLRGYIERKKVKTNIQTLQITKSITSSSNLCRDSLKEVQGNYPFYLNETVQIVKQKFNTFNFSEPLHDGIETTKHGPVKLENEAIYIGEWNIKLERHGRGCQNWIDGSLYEGYWQNDRANCKGRLLHADGDVYEGDWKDDKACGFGKYIHMDSSQYEGEWYEDKQHGHGIEIWPDGARYEGSYLCGRKHGKGKFLWADKSSYEGEFKENNIHGYGIYRWGDGRVYEGQWKDNKMDGIGKFIWNDGRSYEGDYVDDKKQGFGIFKWADGRKYEGQWDDGKQHGSGVFTNASGIVIQGEWKNGKAVSSQVVGKIS</sequence>
<dbReference type="PANTHER" id="PTHR43215">
    <property type="entry name" value="RADIAL SPOKE HEAD 1 HOMOLOG"/>
    <property type="match status" value="1"/>
</dbReference>
<dbReference type="SUPFAM" id="SSF82185">
    <property type="entry name" value="Histone H3 K4-specific methyltransferase SET7/9 N-terminal domain"/>
    <property type="match status" value="2"/>
</dbReference>
<dbReference type="AlphaFoldDB" id="A0A1R2CST0"/>
<evidence type="ECO:0000313" key="2">
    <source>
        <dbReference type="EMBL" id="OMJ92067.1"/>
    </source>
</evidence>
<accession>A0A1R2CST0</accession>
<comment type="caution">
    <text evidence="2">The sequence shown here is derived from an EMBL/GenBank/DDBJ whole genome shotgun (WGS) entry which is preliminary data.</text>
</comment>
<dbReference type="EMBL" id="MPUH01000069">
    <property type="protein sequence ID" value="OMJ92067.1"/>
    <property type="molecule type" value="Genomic_DNA"/>
</dbReference>
<evidence type="ECO:0000313" key="3">
    <source>
        <dbReference type="Proteomes" id="UP000187209"/>
    </source>
</evidence>
<gene>
    <name evidence="2" type="ORF">SteCoe_5272</name>
</gene>
<keyword evidence="3" id="KW-1185">Reference proteome</keyword>
<dbReference type="Proteomes" id="UP000187209">
    <property type="component" value="Unassembled WGS sequence"/>
</dbReference>
<organism evidence="2 3">
    <name type="scientific">Stentor coeruleus</name>
    <dbReference type="NCBI Taxonomy" id="5963"/>
    <lineage>
        <taxon>Eukaryota</taxon>
        <taxon>Sar</taxon>
        <taxon>Alveolata</taxon>
        <taxon>Ciliophora</taxon>
        <taxon>Postciliodesmatophora</taxon>
        <taxon>Heterotrichea</taxon>
        <taxon>Heterotrichida</taxon>
        <taxon>Stentoridae</taxon>
        <taxon>Stentor</taxon>
    </lineage>
</organism>
<dbReference type="PROSITE" id="PS50096">
    <property type="entry name" value="IQ"/>
    <property type="match status" value="1"/>
</dbReference>
<dbReference type="SMART" id="SM00698">
    <property type="entry name" value="MORN"/>
    <property type="match status" value="9"/>
</dbReference>
<dbReference type="GO" id="GO:0005829">
    <property type="term" value="C:cytosol"/>
    <property type="evidence" value="ECO:0007669"/>
    <property type="project" value="TreeGrafter"/>
</dbReference>
<evidence type="ECO:0000256" key="1">
    <source>
        <dbReference type="ARBA" id="ARBA00022737"/>
    </source>
</evidence>
<dbReference type="Pfam" id="PF02493">
    <property type="entry name" value="MORN"/>
    <property type="match status" value="9"/>
</dbReference>
<protein>
    <recommendedName>
        <fullName evidence="4">MORN repeat protein</fullName>
    </recommendedName>
</protein>
<reference evidence="2 3" key="1">
    <citation type="submission" date="2016-11" db="EMBL/GenBank/DDBJ databases">
        <title>The macronuclear genome of Stentor coeruleus: a giant cell with tiny introns.</title>
        <authorList>
            <person name="Slabodnick M."/>
            <person name="Ruby J.G."/>
            <person name="Reiff S.B."/>
            <person name="Swart E.C."/>
            <person name="Gosai S."/>
            <person name="Prabakaran S."/>
            <person name="Witkowska E."/>
            <person name="Larue G.E."/>
            <person name="Fisher S."/>
            <person name="Freeman R.M."/>
            <person name="Gunawardena J."/>
            <person name="Chu W."/>
            <person name="Stover N.A."/>
            <person name="Gregory B.D."/>
            <person name="Nowacki M."/>
            <person name="Derisi J."/>
            <person name="Roy S.W."/>
            <person name="Marshall W.F."/>
            <person name="Sood P."/>
        </authorList>
    </citation>
    <scope>NUCLEOTIDE SEQUENCE [LARGE SCALE GENOMIC DNA]</scope>
    <source>
        <strain evidence="2">WM001</strain>
    </source>
</reference>
<name>A0A1R2CST0_9CILI</name>
<proteinExistence type="predicted"/>
<dbReference type="InterPro" id="IPR003409">
    <property type="entry name" value="MORN"/>
</dbReference>